<reference evidence="2 3" key="1">
    <citation type="submission" date="2018-09" db="EMBL/GenBank/DDBJ databases">
        <authorList>
            <person name="Li J."/>
        </authorList>
    </citation>
    <scope>NUCLEOTIDE SEQUENCE [LARGE SCALE GENOMIC DNA]</scope>
    <source>
        <strain evidence="2 3">2129</strain>
    </source>
</reference>
<feature type="compositionally biased region" description="Pro residues" evidence="1">
    <location>
        <begin position="248"/>
        <end position="269"/>
    </location>
</feature>
<evidence type="ECO:0000256" key="1">
    <source>
        <dbReference type="SAM" id="MobiDB-lite"/>
    </source>
</evidence>
<dbReference type="EMBL" id="CP032514">
    <property type="protein sequence ID" value="AYD90574.1"/>
    <property type="molecule type" value="Genomic_DNA"/>
</dbReference>
<dbReference type="RefSeq" id="WP_119835491.1">
    <property type="nucleotide sequence ID" value="NZ_CP032514.1"/>
</dbReference>
<accession>A0ABN5PTH3</accession>
<organism evidence="2 3">
    <name type="scientific">Actinomyces lilanjuaniae</name>
    <dbReference type="NCBI Taxonomy" id="2321394"/>
    <lineage>
        <taxon>Bacteria</taxon>
        <taxon>Bacillati</taxon>
        <taxon>Actinomycetota</taxon>
        <taxon>Actinomycetes</taxon>
        <taxon>Actinomycetales</taxon>
        <taxon>Actinomycetaceae</taxon>
        <taxon>Actinomyces</taxon>
    </lineage>
</organism>
<proteinExistence type="predicted"/>
<name>A0ABN5PTH3_9ACTO</name>
<keyword evidence="3" id="KW-1185">Reference proteome</keyword>
<protein>
    <submittedName>
        <fullName evidence="2">Uncharacterized protein</fullName>
    </submittedName>
</protein>
<evidence type="ECO:0000313" key="3">
    <source>
        <dbReference type="Proteomes" id="UP000273001"/>
    </source>
</evidence>
<gene>
    <name evidence="2" type="ORF">D5R93_12245</name>
</gene>
<feature type="region of interest" description="Disordered" evidence="1">
    <location>
        <begin position="247"/>
        <end position="278"/>
    </location>
</feature>
<sequence>MLVLPGSRSPGGDTGDRAASQVLEVLAGQDHGPTLLLCRTGEEEQEARTVRAVLNHGSLGVLALDEPETRFRALAYCLLRLSPWALGQAPVVVSALAPALRTRVALTSVSGLTSPAPSLSQHVQGLLPGTRFALDLGRGVVTKVNDLTWELPRGTRLALWAAQDDSGRVIGNLDRLGIHREPVLPRSRRWPARAWAELTVLDADPEPLVNQALARFARTACPRCGQLATSEGCLLCGTWPYETVPYAAPVPPPTVPPPQPAAPAPPPPAAAHSPKEAR</sequence>
<dbReference type="Proteomes" id="UP000273001">
    <property type="component" value="Chromosome"/>
</dbReference>
<evidence type="ECO:0000313" key="2">
    <source>
        <dbReference type="EMBL" id="AYD90574.1"/>
    </source>
</evidence>